<evidence type="ECO:0000259" key="2">
    <source>
        <dbReference type="Pfam" id="PF00501"/>
    </source>
</evidence>
<feature type="compositionally biased region" description="Basic and acidic residues" evidence="1">
    <location>
        <begin position="190"/>
        <end position="200"/>
    </location>
</feature>
<feature type="region of interest" description="Disordered" evidence="1">
    <location>
        <begin position="190"/>
        <end position="214"/>
    </location>
</feature>
<evidence type="ECO:0000313" key="4">
    <source>
        <dbReference type="Proteomes" id="UP001190700"/>
    </source>
</evidence>
<dbReference type="Proteomes" id="UP001190700">
    <property type="component" value="Unassembled WGS sequence"/>
</dbReference>
<dbReference type="EMBL" id="LGRX02030373">
    <property type="protein sequence ID" value="KAK3245718.1"/>
    <property type="molecule type" value="Genomic_DNA"/>
</dbReference>
<name>A0AAE0C0U3_9CHLO</name>
<comment type="caution">
    <text evidence="3">The sequence shown here is derived from an EMBL/GenBank/DDBJ whole genome shotgun (WGS) entry which is preliminary data.</text>
</comment>
<dbReference type="AlphaFoldDB" id="A0AAE0C0U3"/>
<evidence type="ECO:0000313" key="3">
    <source>
        <dbReference type="EMBL" id="KAK3245718.1"/>
    </source>
</evidence>
<proteinExistence type="predicted"/>
<dbReference type="Pfam" id="PF00501">
    <property type="entry name" value="AMP-binding"/>
    <property type="match status" value="1"/>
</dbReference>
<dbReference type="InterPro" id="IPR042099">
    <property type="entry name" value="ANL_N_sf"/>
</dbReference>
<dbReference type="Gene3D" id="3.40.50.12780">
    <property type="entry name" value="N-terminal domain of ligase-like"/>
    <property type="match status" value="1"/>
</dbReference>
<keyword evidence="4" id="KW-1185">Reference proteome</keyword>
<accession>A0AAE0C0U3</accession>
<reference evidence="3 4" key="1">
    <citation type="journal article" date="2015" name="Genome Biol. Evol.">
        <title>Comparative Genomics of a Bacterivorous Green Alga Reveals Evolutionary Causalities and Consequences of Phago-Mixotrophic Mode of Nutrition.</title>
        <authorList>
            <person name="Burns J.A."/>
            <person name="Paasch A."/>
            <person name="Narechania A."/>
            <person name="Kim E."/>
        </authorList>
    </citation>
    <scope>NUCLEOTIDE SEQUENCE [LARGE SCALE GENOMIC DNA]</scope>
    <source>
        <strain evidence="3 4">PLY_AMNH</strain>
    </source>
</reference>
<evidence type="ECO:0000256" key="1">
    <source>
        <dbReference type="SAM" id="MobiDB-lite"/>
    </source>
</evidence>
<organism evidence="3 4">
    <name type="scientific">Cymbomonas tetramitiformis</name>
    <dbReference type="NCBI Taxonomy" id="36881"/>
    <lineage>
        <taxon>Eukaryota</taxon>
        <taxon>Viridiplantae</taxon>
        <taxon>Chlorophyta</taxon>
        <taxon>Pyramimonadophyceae</taxon>
        <taxon>Pyramimonadales</taxon>
        <taxon>Pyramimonadaceae</taxon>
        <taxon>Cymbomonas</taxon>
    </lineage>
</organism>
<feature type="compositionally biased region" description="Gly residues" evidence="1">
    <location>
        <begin position="204"/>
        <end position="214"/>
    </location>
</feature>
<dbReference type="SUPFAM" id="SSF56801">
    <property type="entry name" value="Acetyl-CoA synthetase-like"/>
    <property type="match status" value="1"/>
</dbReference>
<feature type="domain" description="AMP-dependent synthetase/ligase" evidence="2">
    <location>
        <begin position="1"/>
        <end position="181"/>
    </location>
</feature>
<sequence length="228" mass="23636">MYSSGTTGGSAPKGIVTSKAAWGVSNANPGARLGFTRAGGGVAQFVEHARQLKPSFVLGMATLWSDLYEWHVAALNLALQQSLRERWPDVDIPIDSPEWSRITSAFLATRRGGAIRVRLLRQSRQDLGGCLQVVATGGSRTPSEVLKFMAHVLQEGCASVKDCYGSTEFPGISTNGIVAEDVELKLEEAAETKGGGRADNDAGSGSGGCGERGGGCTAYVDAGGSSGG</sequence>
<protein>
    <recommendedName>
        <fullName evidence="2">AMP-dependent synthetase/ligase domain-containing protein</fullName>
    </recommendedName>
</protein>
<gene>
    <name evidence="3" type="ORF">CYMTET_44731</name>
</gene>
<dbReference type="InterPro" id="IPR000873">
    <property type="entry name" value="AMP-dep_synth/lig_dom"/>
</dbReference>